<gene>
    <name evidence="2" type="ORF">C7435_1744</name>
</gene>
<comment type="caution">
    <text evidence="2">The sequence shown here is derived from an EMBL/GenBank/DDBJ whole genome shotgun (WGS) entry which is preliminary data.</text>
</comment>
<protein>
    <submittedName>
        <fullName evidence="2">Uncharacterized protein</fullName>
    </submittedName>
</protein>
<dbReference type="AlphaFoldDB" id="A0A495D3D0"/>
<sequence>MPRSTRPIDPQAPITPKNPDLTTTQGALIGDCVHYECLALKAIHEAMNQQLAKGDSKAAIVSAEILLDRLKSSWLADALGELNEYFRADDNSVRLDMVQTLRDIARMLDGEFGEGMEPNGWARDPDEYHKLLKQAKKQAESGKRKLYVGT</sequence>
<organism evidence="2 3">
    <name type="scientific">Maricaulis maris</name>
    <dbReference type="NCBI Taxonomy" id="74318"/>
    <lineage>
        <taxon>Bacteria</taxon>
        <taxon>Pseudomonadati</taxon>
        <taxon>Pseudomonadota</taxon>
        <taxon>Alphaproteobacteria</taxon>
        <taxon>Maricaulales</taxon>
        <taxon>Maricaulaceae</taxon>
        <taxon>Maricaulis</taxon>
    </lineage>
</organism>
<dbReference type="Proteomes" id="UP000273675">
    <property type="component" value="Unassembled WGS sequence"/>
</dbReference>
<accession>A0A495D3D0</accession>
<dbReference type="EMBL" id="RBIM01000004">
    <property type="protein sequence ID" value="RKQ96414.1"/>
    <property type="molecule type" value="Genomic_DNA"/>
</dbReference>
<dbReference type="RefSeq" id="WP_121210929.1">
    <property type="nucleotide sequence ID" value="NZ_RBIM01000004.1"/>
</dbReference>
<name>A0A495D3D0_9PROT</name>
<reference evidence="2 3" key="1">
    <citation type="submission" date="2018-10" db="EMBL/GenBank/DDBJ databases">
        <title>Genomic Encyclopedia of Type Strains, Phase IV (KMG-IV): sequencing the most valuable type-strain genomes for metagenomic binning, comparative biology and taxonomic classification.</title>
        <authorList>
            <person name="Goeker M."/>
        </authorList>
    </citation>
    <scope>NUCLEOTIDE SEQUENCE [LARGE SCALE GENOMIC DNA]</scope>
    <source>
        <strain evidence="2 3">DSM 4734</strain>
    </source>
</reference>
<feature type="region of interest" description="Disordered" evidence="1">
    <location>
        <begin position="1"/>
        <end position="21"/>
    </location>
</feature>
<evidence type="ECO:0000313" key="3">
    <source>
        <dbReference type="Proteomes" id="UP000273675"/>
    </source>
</evidence>
<evidence type="ECO:0000256" key="1">
    <source>
        <dbReference type="SAM" id="MobiDB-lite"/>
    </source>
</evidence>
<evidence type="ECO:0000313" key="2">
    <source>
        <dbReference type="EMBL" id="RKQ96414.1"/>
    </source>
</evidence>
<dbReference type="OrthoDB" id="9892404at2"/>
<proteinExistence type="predicted"/>